<sequence length="73" mass="8696">MVYKFNANGIDKDTDTYLEFSTDEDRLMIISGEYGDEMRANFHYLNKEEISDLIIALTNLENEITQREREQQR</sequence>
<protein>
    <submittedName>
        <fullName evidence="1">Uncharacterized protein</fullName>
    </submittedName>
</protein>
<gene>
    <name evidence="1" type="ORF">ACFOSX_10935</name>
</gene>
<evidence type="ECO:0000313" key="2">
    <source>
        <dbReference type="Proteomes" id="UP001595812"/>
    </source>
</evidence>
<dbReference type="RefSeq" id="WP_386100745.1">
    <property type="nucleotide sequence ID" value="NZ_JBHSAT010000015.1"/>
</dbReference>
<proteinExistence type="predicted"/>
<name>A0ABV8AJ51_9FLAO</name>
<evidence type="ECO:0000313" key="1">
    <source>
        <dbReference type="EMBL" id="MFC3877745.1"/>
    </source>
</evidence>
<dbReference type="Proteomes" id="UP001595812">
    <property type="component" value="Unassembled WGS sequence"/>
</dbReference>
<dbReference type="EMBL" id="JBHSAT010000015">
    <property type="protein sequence ID" value="MFC3877745.1"/>
    <property type="molecule type" value="Genomic_DNA"/>
</dbReference>
<accession>A0ABV8AJ51</accession>
<reference evidence="2" key="1">
    <citation type="journal article" date="2019" name="Int. J. Syst. Evol. Microbiol.">
        <title>The Global Catalogue of Microorganisms (GCM) 10K type strain sequencing project: providing services to taxonomists for standard genome sequencing and annotation.</title>
        <authorList>
            <consortium name="The Broad Institute Genomics Platform"/>
            <consortium name="The Broad Institute Genome Sequencing Center for Infectious Disease"/>
            <person name="Wu L."/>
            <person name="Ma J."/>
        </authorList>
    </citation>
    <scope>NUCLEOTIDE SEQUENCE [LARGE SCALE GENOMIC DNA]</scope>
    <source>
        <strain evidence="2">CECT 8979</strain>
    </source>
</reference>
<comment type="caution">
    <text evidence="1">The sequence shown here is derived from an EMBL/GenBank/DDBJ whole genome shotgun (WGS) entry which is preliminary data.</text>
</comment>
<organism evidence="1 2">
    <name type="scientific">Winogradskyella maritima</name>
    <dbReference type="NCBI Taxonomy" id="1517766"/>
    <lineage>
        <taxon>Bacteria</taxon>
        <taxon>Pseudomonadati</taxon>
        <taxon>Bacteroidota</taxon>
        <taxon>Flavobacteriia</taxon>
        <taxon>Flavobacteriales</taxon>
        <taxon>Flavobacteriaceae</taxon>
        <taxon>Winogradskyella</taxon>
    </lineage>
</organism>
<keyword evidence="2" id="KW-1185">Reference proteome</keyword>